<proteinExistence type="predicted"/>
<dbReference type="InterPro" id="IPR004715">
    <property type="entry name" value="PTS_IIA_fruc"/>
</dbReference>
<comment type="subcellular location">
    <subcellularLocation>
        <location evidence="1">Cytoplasm</location>
    </subcellularLocation>
</comment>
<evidence type="ECO:0000256" key="3">
    <source>
        <dbReference type="ARBA" id="ARBA00022553"/>
    </source>
</evidence>
<feature type="domain" description="PTS EIIA type-2" evidence="7">
    <location>
        <begin position="8"/>
        <end position="152"/>
    </location>
</feature>
<dbReference type="GO" id="GO:0008982">
    <property type="term" value="F:protein-N(PI)-phosphohistidine-sugar phosphotransferase activity"/>
    <property type="evidence" value="ECO:0007669"/>
    <property type="project" value="InterPro"/>
</dbReference>
<dbReference type="PROSITE" id="PS00372">
    <property type="entry name" value="PTS_EIIA_TYPE_2_HIS"/>
    <property type="match status" value="1"/>
</dbReference>
<dbReference type="CDD" id="cd00211">
    <property type="entry name" value="PTS_IIA_fru"/>
    <property type="match status" value="1"/>
</dbReference>
<keyword evidence="9" id="KW-1185">Reference proteome</keyword>
<dbReference type="InterPro" id="IPR016152">
    <property type="entry name" value="PTrfase/Anion_transptr"/>
</dbReference>
<dbReference type="GO" id="GO:0005737">
    <property type="term" value="C:cytoplasm"/>
    <property type="evidence" value="ECO:0007669"/>
    <property type="project" value="UniProtKB-SubCell"/>
</dbReference>
<evidence type="ECO:0000256" key="4">
    <source>
        <dbReference type="ARBA" id="ARBA00022597"/>
    </source>
</evidence>
<dbReference type="NCBIfam" id="TIGR00848">
    <property type="entry name" value="fruA"/>
    <property type="match status" value="1"/>
</dbReference>
<comment type="caution">
    <text evidence="8">The sequence shown here is derived from an EMBL/GenBank/DDBJ whole genome shotgun (WGS) entry which is preliminary data.</text>
</comment>
<dbReference type="AlphaFoldDB" id="A0AA46DXW1"/>
<keyword evidence="3" id="KW-0597">Phosphoprotein</keyword>
<reference evidence="8 9" key="1">
    <citation type="submission" date="2019-03" db="EMBL/GenBank/DDBJ databases">
        <title>Genomic Encyclopedia of Type Strains, Phase IV (KMG-IV): sequencing the most valuable type-strain genomes for metagenomic binning, comparative biology and taxonomic classification.</title>
        <authorList>
            <person name="Goeker M."/>
        </authorList>
    </citation>
    <scope>NUCLEOTIDE SEQUENCE [LARGE SCALE GENOMIC DNA]</scope>
    <source>
        <strain evidence="8 9">DSM 100055</strain>
    </source>
</reference>
<protein>
    <submittedName>
        <fullName evidence="8">PTS system IIA component (Fru family)</fullName>
    </submittedName>
</protein>
<dbReference type="InterPro" id="IPR002178">
    <property type="entry name" value="PTS_EIIA_type-2_dom"/>
</dbReference>
<evidence type="ECO:0000256" key="1">
    <source>
        <dbReference type="ARBA" id="ARBA00004496"/>
    </source>
</evidence>
<gene>
    <name evidence="8" type="ORF">EV215_1489</name>
</gene>
<keyword evidence="4" id="KW-0762">Sugar transport</keyword>
<dbReference type="PANTHER" id="PTHR47738:SF2">
    <property type="entry name" value="PTS SYSTEM FRUCTOSE-LIKE EIIA COMPONENT"/>
    <property type="match status" value="1"/>
</dbReference>
<evidence type="ECO:0000256" key="6">
    <source>
        <dbReference type="ARBA" id="ARBA00022683"/>
    </source>
</evidence>
<evidence type="ECO:0000256" key="5">
    <source>
        <dbReference type="ARBA" id="ARBA00022679"/>
    </source>
</evidence>
<dbReference type="FunFam" id="3.40.930.10:FF:000009">
    <property type="entry name" value="PTS system, fructose specific IIABC component"/>
    <property type="match status" value="1"/>
</dbReference>
<dbReference type="PROSITE" id="PS51094">
    <property type="entry name" value="PTS_EIIA_TYPE_2"/>
    <property type="match status" value="1"/>
</dbReference>
<name>A0AA46DXW1_9FUSO</name>
<dbReference type="EMBL" id="SOBG01000006">
    <property type="protein sequence ID" value="TDT69147.1"/>
    <property type="molecule type" value="Genomic_DNA"/>
</dbReference>
<dbReference type="PANTHER" id="PTHR47738">
    <property type="entry name" value="PTS SYSTEM FRUCTOSE-LIKE EIIA COMPONENT-RELATED"/>
    <property type="match status" value="1"/>
</dbReference>
<dbReference type="GO" id="GO:0009401">
    <property type="term" value="P:phosphoenolpyruvate-dependent sugar phosphotransferase system"/>
    <property type="evidence" value="ECO:0007669"/>
    <property type="project" value="UniProtKB-KW"/>
</dbReference>
<dbReference type="SUPFAM" id="SSF55804">
    <property type="entry name" value="Phoshotransferase/anion transport protein"/>
    <property type="match status" value="1"/>
</dbReference>
<evidence type="ECO:0000256" key="2">
    <source>
        <dbReference type="ARBA" id="ARBA00022448"/>
    </source>
</evidence>
<evidence type="ECO:0000259" key="7">
    <source>
        <dbReference type="PROSITE" id="PS51094"/>
    </source>
</evidence>
<evidence type="ECO:0000313" key="8">
    <source>
        <dbReference type="EMBL" id="TDT69147.1"/>
    </source>
</evidence>
<dbReference type="InterPro" id="IPR051541">
    <property type="entry name" value="PTS_SugarTrans_NitroReg"/>
</dbReference>
<organism evidence="8 9">
    <name type="scientific">Hypnocyclicus thermotrophus</name>
    <dbReference type="NCBI Taxonomy" id="1627895"/>
    <lineage>
        <taxon>Bacteria</taxon>
        <taxon>Fusobacteriati</taxon>
        <taxon>Fusobacteriota</taxon>
        <taxon>Fusobacteriia</taxon>
        <taxon>Fusobacteriales</taxon>
        <taxon>Fusobacteriaceae</taxon>
        <taxon>Hypnocyclicus</taxon>
    </lineage>
</organism>
<keyword evidence="2" id="KW-0813">Transport</keyword>
<keyword evidence="5" id="KW-0808">Transferase</keyword>
<dbReference type="GO" id="GO:0016020">
    <property type="term" value="C:membrane"/>
    <property type="evidence" value="ECO:0007669"/>
    <property type="project" value="InterPro"/>
</dbReference>
<dbReference type="Pfam" id="PF00359">
    <property type="entry name" value="PTS_EIIA_2"/>
    <property type="match status" value="1"/>
</dbReference>
<dbReference type="Proteomes" id="UP000294678">
    <property type="component" value="Unassembled WGS sequence"/>
</dbReference>
<dbReference type="RefSeq" id="WP_134113359.1">
    <property type="nucleotide sequence ID" value="NZ_SOBG01000006.1"/>
</dbReference>
<evidence type="ECO:0000313" key="9">
    <source>
        <dbReference type="Proteomes" id="UP000294678"/>
    </source>
</evidence>
<sequence>MELVKITDFMEEKLIKLDLDLEDKKEALNKFSEILSFSENIIDKEKCYKDLNEREMLGTTGIGKGVAIPHAKTKAATRLTIAFVSAKTPIEYESLDGEKVKLFFIFASPSSESKVYLKILARISRLIREEVFRNKLINAKTPKEILELIDKEEKI</sequence>
<accession>A0AA46DXW1</accession>
<keyword evidence="6" id="KW-0598">Phosphotransferase system</keyword>
<dbReference type="Gene3D" id="3.40.930.10">
    <property type="entry name" value="Mannitol-specific EII, Chain A"/>
    <property type="match status" value="1"/>
</dbReference>